<dbReference type="InterPro" id="IPR020843">
    <property type="entry name" value="ER"/>
</dbReference>
<dbReference type="Gene3D" id="3.90.180.10">
    <property type="entry name" value="Medium-chain alcohol dehydrogenases, catalytic domain"/>
    <property type="match status" value="1"/>
</dbReference>
<dbReference type="PANTHER" id="PTHR43880">
    <property type="entry name" value="ALCOHOL DEHYDROGENASE"/>
    <property type="match status" value="1"/>
</dbReference>
<gene>
    <name evidence="7" type="ORF">UFOPK2242_00199</name>
    <name evidence="8" type="ORF">UFOPK2996_00512</name>
</gene>
<dbReference type="EMBL" id="CAFAAH010000048">
    <property type="protein sequence ID" value="CAB4791690.1"/>
    <property type="molecule type" value="Genomic_DNA"/>
</dbReference>
<dbReference type="InterPro" id="IPR036291">
    <property type="entry name" value="NAD(P)-bd_dom_sf"/>
</dbReference>
<sequence length="365" mass="37601">MRAAVFESAGQRFTITNDIEIENPRYGEVKVRVSHCGVCHSDLSIVNGSFPVGTPVILGHEAAGVVEMVGPGVTSLAPGDKVVLTPTPTCGTCYWCVRDEHSLCANTSAIALSAFPDGTTRLSRNGATVYRGLGVAAFAEFVVTQESGAVKVPDDTPLDVVCVIGCAMQTGVGAVLNTANVEAGATVLVAGLGGIGLAVVQGARIAGATRIIASDPLPERRAAALRFGATDVIDPTSDNVVVASHSLTGVGVDYAFEAAGKAALIGPLLDACRAGGSTICVGAPGLDEKIVIDPAVLFSTTGKKLLGCLLGSVNSRREIPRLVELWRRGHLDLEGMITRQVDLAEIDSAFDDLVGGRGIRTVVSI</sequence>
<dbReference type="CDD" id="cd08279">
    <property type="entry name" value="Zn_ADH_class_III"/>
    <property type="match status" value="1"/>
</dbReference>
<dbReference type="InterPro" id="IPR013154">
    <property type="entry name" value="ADH-like_N"/>
</dbReference>
<dbReference type="SMART" id="SM00829">
    <property type="entry name" value="PKS_ER"/>
    <property type="match status" value="1"/>
</dbReference>
<proteinExistence type="predicted"/>
<evidence type="ECO:0000256" key="2">
    <source>
        <dbReference type="ARBA" id="ARBA00022723"/>
    </source>
</evidence>
<evidence type="ECO:0000313" key="7">
    <source>
        <dbReference type="EMBL" id="CAB4647496.1"/>
    </source>
</evidence>
<comment type="cofactor">
    <cofactor evidence="1">
        <name>Zn(2+)</name>
        <dbReference type="ChEBI" id="CHEBI:29105"/>
    </cofactor>
</comment>
<reference evidence="7" key="1">
    <citation type="submission" date="2020-05" db="EMBL/GenBank/DDBJ databases">
        <authorList>
            <person name="Chiriac C."/>
            <person name="Salcher M."/>
            <person name="Ghai R."/>
            <person name="Kavagutti S V."/>
        </authorList>
    </citation>
    <scope>NUCLEOTIDE SEQUENCE</scope>
</reference>
<dbReference type="PROSITE" id="PS00059">
    <property type="entry name" value="ADH_ZINC"/>
    <property type="match status" value="1"/>
</dbReference>
<keyword evidence="3" id="KW-0862">Zinc</keyword>
<organism evidence="7">
    <name type="scientific">freshwater metagenome</name>
    <dbReference type="NCBI Taxonomy" id="449393"/>
    <lineage>
        <taxon>unclassified sequences</taxon>
        <taxon>metagenomes</taxon>
        <taxon>ecological metagenomes</taxon>
    </lineage>
</organism>
<evidence type="ECO:0000256" key="3">
    <source>
        <dbReference type="ARBA" id="ARBA00022833"/>
    </source>
</evidence>
<dbReference type="EMBL" id="CAEZWM010000011">
    <property type="protein sequence ID" value="CAB4647496.1"/>
    <property type="molecule type" value="Genomic_DNA"/>
</dbReference>
<protein>
    <submittedName>
        <fullName evidence="7">Unannotated protein</fullName>
    </submittedName>
</protein>
<dbReference type="GO" id="GO:0008270">
    <property type="term" value="F:zinc ion binding"/>
    <property type="evidence" value="ECO:0007669"/>
    <property type="project" value="InterPro"/>
</dbReference>
<dbReference type="FunFam" id="3.40.50.720:FF:000003">
    <property type="entry name" value="S-(hydroxymethyl)glutathione dehydrogenase"/>
    <property type="match status" value="1"/>
</dbReference>
<accession>A0A6J6KED7</accession>
<keyword evidence="5" id="KW-0520">NAD</keyword>
<feature type="domain" description="Enoyl reductase (ER)" evidence="6">
    <location>
        <begin position="10"/>
        <end position="363"/>
    </location>
</feature>
<dbReference type="AlphaFoldDB" id="A0A6J6KED7"/>
<evidence type="ECO:0000256" key="5">
    <source>
        <dbReference type="ARBA" id="ARBA00023027"/>
    </source>
</evidence>
<dbReference type="Pfam" id="PF08240">
    <property type="entry name" value="ADH_N"/>
    <property type="match status" value="1"/>
</dbReference>
<dbReference type="Pfam" id="PF00107">
    <property type="entry name" value="ADH_zinc_N"/>
    <property type="match status" value="1"/>
</dbReference>
<keyword evidence="4" id="KW-0560">Oxidoreductase</keyword>
<evidence type="ECO:0000256" key="1">
    <source>
        <dbReference type="ARBA" id="ARBA00001947"/>
    </source>
</evidence>
<evidence type="ECO:0000256" key="4">
    <source>
        <dbReference type="ARBA" id="ARBA00023002"/>
    </source>
</evidence>
<dbReference type="InterPro" id="IPR002328">
    <property type="entry name" value="ADH_Zn_CS"/>
</dbReference>
<evidence type="ECO:0000313" key="8">
    <source>
        <dbReference type="EMBL" id="CAB4791690.1"/>
    </source>
</evidence>
<dbReference type="InterPro" id="IPR013149">
    <property type="entry name" value="ADH-like_C"/>
</dbReference>
<dbReference type="InterPro" id="IPR011032">
    <property type="entry name" value="GroES-like_sf"/>
</dbReference>
<name>A0A6J6KED7_9ZZZZ</name>
<evidence type="ECO:0000259" key="6">
    <source>
        <dbReference type="SMART" id="SM00829"/>
    </source>
</evidence>
<dbReference type="SUPFAM" id="SSF50129">
    <property type="entry name" value="GroES-like"/>
    <property type="match status" value="1"/>
</dbReference>
<keyword evidence="2" id="KW-0479">Metal-binding</keyword>
<dbReference type="PANTHER" id="PTHR43880:SF12">
    <property type="entry name" value="ALCOHOL DEHYDROGENASE CLASS-3"/>
    <property type="match status" value="1"/>
</dbReference>
<dbReference type="SUPFAM" id="SSF51735">
    <property type="entry name" value="NAD(P)-binding Rossmann-fold domains"/>
    <property type="match status" value="1"/>
</dbReference>
<dbReference type="GO" id="GO:0005829">
    <property type="term" value="C:cytosol"/>
    <property type="evidence" value="ECO:0007669"/>
    <property type="project" value="TreeGrafter"/>
</dbReference>
<dbReference type="GO" id="GO:0046294">
    <property type="term" value="P:formaldehyde catabolic process"/>
    <property type="evidence" value="ECO:0007669"/>
    <property type="project" value="TreeGrafter"/>
</dbReference>
<dbReference type="GO" id="GO:0051903">
    <property type="term" value="F:S-(hydroxymethyl)glutathione dehydrogenase [NAD(P)+] activity"/>
    <property type="evidence" value="ECO:0007669"/>
    <property type="project" value="TreeGrafter"/>
</dbReference>
<dbReference type="Gene3D" id="3.40.50.720">
    <property type="entry name" value="NAD(P)-binding Rossmann-like Domain"/>
    <property type="match status" value="1"/>
</dbReference>